<evidence type="ECO:0000313" key="2">
    <source>
        <dbReference type="Proteomes" id="UP000232722"/>
    </source>
</evidence>
<organism evidence="1 2">
    <name type="scientific">Rhizophagus irregularis</name>
    <dbReference type="NCBI Taxonomy" id="588596"/>
    <lineage>
        <taxon>Eukaryota</taxon>
        <taxon>Fungi</taxon>
        <taxon>Fungi incertae sedis</taxon>
        <taxon>Mucoromycota</taxon>
        <taxon>Glomeromycotina</taxon>
        <taxon>Glomeromycetes</taxon>
        <taxon>Glomerales</taxon>
        <taxon>Glomeraceae</taxon>
        <taxon>Rhizophagus</taxon>
    </lineage>
</organism>
<dbReference type="VEuPathDB" id="FungiDB:FUN_017064"/>
<proteinExistence type="predicted"/>
<gene>
    <name evidence="1" type="ORF">RhiirA5_410029</name>
</gene>
<sequence length="532" mass="63658">MPSPFPTTKKQKLNDGQTSIQSFYKNKELEKYIPTTSMLKTQLKVLCLSQQEEFDYVCEFVEILKNSILESKNTVDKRNRFYIIIDCLKIKGIVSIEGRKEFDYLITWIIRSKEENKKNEIRISAKRLMHNENEYKVLLRSLIIGLVLIENNSDVFLEINKNVKRVLREFLDNLSNRRLDNEFFTELIFIEIFLKKMDMKIMECSNNERKILEEVRTEIRKLQALMSTNKLDKQAFEVLEEGLITNECNLFWKRNLIKGNYRGWRKKCTEAIWKYEILNSRKIEDLFFYNYKNEFDWEQEDTIYDFRNLMDELNIKLSQYENDDENDDNDAGNTGVAVNRNRKKTQVEMFDCIKKFIEDFSLNSDDERENFDDIDVPQLHNEEIERKKVLKECMSQIEGKASETTYMNIIQFGLVYFKYINEFGISDKADEVDGDERFRRELQSLRSERIKKTEIIYGYEMTKNEDVEILRDCNIAFIQILCENSNVFIGYTSEWELLRGVYNIKFNYISNKKEFKALIEVIVMRRSGRRFG</sequence>
<reference evidence="1 2" key="2">
    <citation type="submission" date="2017-09" db="EMBL/GenBank/DDBJ databases">
        <title>Extensive intraspecific genome diversity in a model arbuscular mycorrhizal fungus.</title>
        <authorList>
            <person name="Chen E.C."/>
            <person name="Morin E."/>
            <person name="Beaudet D."/>
            <person name="Noel J."/>
            <person name="Ndikumana S."/>
            <person name="Charron P."/>
            <person name="St-Onge C."/>
            <person name="Giorgi J."/>
            <person name="Grigoriev I.V."/>
            <person name="Roux C."/>
            <person name="Martin F.M."/>
            <person name="Corradi N."/>
        </authorList>
    </citation>
    <scope>NUCLEOTIDE SEQUENCE [LARGE SCALE GENOMIC DNA]</scope>
    <source>
        <strain evidence="1 2">A5</strain>
    </source>
</reference>
<dbReference type="VEuPathDB" id="FungiDB:RhiirFUN_022391"/>
<dbReference type="AlphaFoldDB" id="A0A2N0Q4D9"/>
<comment type="caution">
    <text evidence="1">The sequence shown here is derived from an EMBL/GenBank/DDBJ whole genome shotgun (WGS) entry which is preliminary data.</text>
</comment>
<dbReference type="Proteomes" id="UP000232722">
    <property type="component" value="Unassembled WGS sequence"/>
</dbReference>
<evidence type="ECO:0000313" key="1">
    <source>
        <dbReference type="EMBL" id="PKC13916.1"/>
    </source>
</evidence>
<dbReference type="EMBL" id="LLXJ01000162">
    <property type="protein sequence ID" value="PKC13916.1"/>
    <property type="molecule type" value="Genomic_DNA"/>
</dbReference>
<accession>A0A2N0Q4D9</accession>
<protein>
    <submittedName>
        <fullName evidence="1">Uncharacterized protein</fullName>
    </submittedName>
</protein>
<name>A0A2N0Q4D9_9GLOM</name>
<dbReference type="VEuPathDB" id="FungiDB:RhiirA1_388166"/>
<reference evidence="1 2" key="1">
    <citation type="submission" date="2016-04" db="EMBL/GenBank/DDBJ databases">
        <title>Genome analyses suggest a sexual origin of heterokaryosis in a supposedly ancient asexual fungus.</title>
        <authorList>
            <person name="Ropars J."/>
            <person name="Sedzielewska K."/>
            <person name="Noel J."/>
            <person name="Charron P."/>
            <person name="Farinelli L."/>
            <person name="Marton T."/>
            <person name="Kruger M."/>
            <person name="Pelin A."/>
            <person name="Brachmann A."/>
            <person name="Corradi N."/>
        </authorList>
    </citation>
    <scope>NUCLEOTIDE SEQUENCE [LARGE SCALE GENOMIC DNA]</scope>
    <source>
        <strain evidence="1 2">A5</strain>
    </source>
</reference>